<dbReference type="Proteomes" id="UP000432715">
    <property type="component" value="Unassembled WGS sequence"/>
</dbReference>
<dbReference type="AlphaFoldDB" id="A0A6I0F7D6"/>
<accession>A0A6I0F7D6</accession>
<dbReference type="InterPro" id="IPR016024">
    <property type="entry name" value="ARM-type_fold"/>
</dbReference>
<organism evidence="1 2">
    <name type="scientific">Alkaliphilus pronyensis</name>
    <dbReference type="NCBI Taxonomy" id="1482732"/>
    <lineage>
        <taxon>Bacteria</taxon>
        <taxon>Bacillati</taxon>
        <taxon>Bacillota</taxon>
        <taxon>Clostridia</taxon>
        <taxon>Peptostreptococcales</taxon>
        <taxon>Natronincolaceae</taxon>
        <taxon>Alkaliphilus</taxon>
    </lineage>
</organism>
<proteinExistence type="predicted"/>
<reference evidence="1 2" key="1">
    <citation type="submission" date="2019-10" db="EMBL/GenBank/DDBJ databases">
        <title>Alkaliphilus serpentinus sp. nov. and Alkaliphilus pronyensis sp. nov., two novel anaerobic alkaliphilic species isolated from the serpentinized-hosted hydrothermal field of the Prony Bay (New Caledonia).</title>
        <authorList>
            <person name="Postec A."/>
        </authorList>
    </citation>
    <scope>NUCLEOTIDE SEQUENCE [LARGE SCALE GENOMIC DNA]</scope>
    <source>
        <strain evidence="1 2">LacV</strain>
    </source>
</reference>
<evidence type="ECO:0000313" key="2">
    <source>
        <dbReference type="Proteomes" id="UP000432715"/>
    </source>
</evidence>
<evidence type="ECO:0000313" key="1">
    <source>
        <dbReference type="EMBL" id="KAB3538550.1"/>
    </source>
</evidence>
<protein>
    <recommendedName>
        <fullName evidence="3">HEAT repeat domain-containing protein</fullName>
    </recommendedName>
</protein>
<dbReference type="Gene3D" id="1.25.10.10">
    <property type="entry name" value="Leucine-rich Repeat Variant"/>
    <property type="match status" value="1"/>
</dbReference>
<name>A0A6I0F7D6_9FIRM</name>
<comment type="caution">
    <text evidence="1">The sequence shown here is derived from an EMBL/GenBank/DDBJ whole genome shotgun (WGS) entry which is preliminary data.</text>
</comment>
<gene>
    <name evidence="1" type="ORF">F8154_01860</name>
</gene>
<evidence type="ECO:0008006" key="3">
    <source>
        <dbReference type="Google" id="ProtNLM"/>
    </source>
</evidence>
<dbReference type="SUPFAM" id="SSF48371">
    <property type="entry name" value="ARM repeat"/>
    <property type="match status" value="1"/>
</dbReference>
<dbReference type="OrthoDB" id="1951221at2"/>
<dbReference type="InterPro" id="IPR011989">
    <property type="entry name" value="ARM-like"/>
</dbReference>
<dbReference type="RefSeq" id="WP_151859891.1">
    <property type="nucleotide sequence ID" value="NZ_WBZC01000005.1"/>
</dbReference>
<dbReference type="EMBL" id="WBZC01000005">
    <property type="protein sequence ID" value="KAB3538550.1"/>
    <property type="molecule type" value="Genomic_DNA"/>
</dbReference>
<keyword evidence="2" id="KW-1185">Reference proteome</keyword>
<sequence>MYDNYIEAASETNADVNRYIDIALNDEEFRGMLVKEMIGNRKINVYYHSYIILSEVATVKPDTLACFLWDFASLLEHKNSYHRNYGMDLLSSIAKEVDDETLNKIIPSFCKLLYDEKISTRKYCITYSMRIINAKPNLSDFIVFSIIESFKEPEKNPKHRWLLIKEFIRLIEDTGLPLNNKLLEFFHSAINEAPSKAHVKTIKKLITTSSSKD</sequence>